<dbReference type="GO" id="GO:0000118">
    <property type="term" value="C:histone deacetylase complex"/>
    <property type="evidence" value="ECO:0007669"/>
    <property type="project" value="TreeGrafter"/>
</dbReference>
<sequence>MGSDFGSTSDDSLGAIHSATSFAVHDAAEAGNVERLRELLAAPAAREDPDFDPQKDEKKSDASLGLDEAAPDGCTPLHVSIINGHLACCELLLEAGADPGLPCEGCPLLSLAVCQGALPEKRQFAKDAVAFLLGKQCSPFDRDDSGRTALHWAASLGLCDIADMLLRAPPEAMELQLPPQADGTTGDDLGVVRPDPLVELQDRWGDTPLHLAAMHRCPQMVKLLVGGGEGWSAEGALHTGNKMMGSLPIHCAASSGCCHCAEALATAAESTLSAQDRRGRIPHEVAAARGHKELSLLLQKRFKQGLEVPALPVPLPTLLLTHPDFFEHHTMHLPLSIRNSHAPPENVGRLHVLLRKDSGILWSSEFEGLQWDMEPPLAEMADVLRVHDWTYVNQIKLFCQSLPQSPVTVGRLDSDTALSHGSFRAALRAAGAACKAVDALVTGKARNAFCAVRPPGHHAGPLGKVTCKNDPTGSSGFCLLNTIAIAAAYALNIHRHNGIKKVAILDFDVHHGNGTEALIEATVPHQLKVPLKTPFSEGIQLFPQWRPWLGEADSESIFFASTQAYGSRIPGIEGAWFYPGSGATCDTQQLRNGQGPTDQPQANSTPAQGVDGKAMDEAKTGAAQQPGSVGNNADDHMGHPGGVANGDEEGPFSCGVEEDPDGEFSYCGGEVPRLGGPRIVNVGIPGPGVQAMLWKRAWRDKILPAVVNFDPDLIFVSAGFDAHRKDDINDNFVGLLDRHYEWVTDQIVQVANRCCGGRVVSALEGGYRIQGGIVSAFARSVAAHVRALMDTHTQAWDPSEGKWERTVEHARRERRKCRQEGMQDPAKDGSAEPPVANNQGEGPGATAQPEIPEGASDGATQTRPERKRRRVEVDYTALQEQMEREASQKS</sequence>
<dbReference type="SUPFAM" id="SSF48403">
    <property type="entry name" value="Ankyrin repeat"/>
    <property type="match status" value="1"/>
</dbReference>
<feature type="compositionally biased region" description="Polar residues" evidence="2">
    <location>
        <begin position="622"/>
        <end position="631"/>
    </location>
</feature>
<keyword evidence="5" id="KW-1185">Reference proteome</keyword>
<reference evidence="4" key="1">
    <citation type="submission" date="2020-12" db="EMBL/GenBank/DDBJ databases">
        <authorList>
            <person name="Iha C."/>
        </authorList>
    </citation>
    <scope>NUCLEOTIDE SEQUENCE</scope>
</reference>
<organism evidence="4 5">
    <name type="scientific">Ostreobium quekettii</name>
    <dbReference type="NCBI Taxonomy" id="121088"/>
    <lineage>
        <taxon>Eukaryota</taxon>
        <taxon>Viridiplantae</taxon>
        <taxon>Chlorophyta</taxon>
        <taxon>core chlorophytes</taxon>
        <taxon>Ulvophyceae</taxon>
        <taxon>TCBD clade</taxon>
        <taxon>Bryopsidales</taxon>
        <taxon>Ostreobineae</taxon>
        <taxon>Ostreobiaceae</taxon>
        <taxon>Ostreobium</taxon>
    </lineage>
</organism>
<name>A0A8S1IZY9_9CHLO</name>
<gene>
    <name evidence="4" type="ORF">OSTQU699_LOCUS4741</name>
</gene>
<evidence type="ECO:0000313" key="4">
    <source>
        <dbReference type="EMBL" id="CAD7699382.1"/>
    </source>
</evidence>
<dbReference type="Pfam" id="PF12796">
    <property type="entry name" value="Ank_2"/>
    <property type="match status" value="1"/>
</dbReference>
<feature type="compositionally biased region" description="Polar residues" evidence="2">
    <location>
        <begin position="586"/>
        <end position="607"/>
    </location>
</feature>
<dbReference type="AlphaFoldDB" id="A0A8S1IZY9"/>
<evidence type="ECO:0000259" key="3">
    <source>
        <dbReference type="Pfam" id="PF00850"/>
    </source>
</evidence>
<proteinExistence type="predicted"/>
<evidence type="ECO:0000313" key="5">
    <source>
        <dbReference type="Proteomes" id="UP000708148"/>
    </source>
</evidence>
<feature type="repeat" description="ANK" evidence="1">
    <location>
        <begin position="72"/>
        <end position="98"/>
    </location>
</feature>
<dbReference type="PROSITE" id="PS50297">
    <property type="entry name" value="ANK_REP_REGION"/>
    <property type="match status" value="2"/>
</dbReference>
<keyword evidence="1" id="KW-0040">ANK repeat</keyword>
<feature type="repeat" description="ANK" evidence="1">
    <location>
        <begin position="204"/>
        <end position="236"/>
    </location>
</feature>
<dbReference type="SUPFAM" id="SSF52768">
    <property type="entry name" value="Arginase/deacetylase"/>
    <property type="match status" value="2"/>
</dbReference>
<dbReference type="Gene3D" id="1.25.40.20">
    <property type="entry name" value="Ankyrin repeat-containing domain"/>
    <property type="match status" value="2"/>
</dbReference>
<dbReference type="InterPro" id="IPR023696">
    <property type="entry name" value="Ureohydrolase_dom_sf"/>
</dbReference>
<feature type="compositionally biased region" description="Basic and acidic residues" evidence="2">
    <location>
        <begin position="818"/>
        <end position="830"/>
    </location>
</feature>
<dbReference type="InterPro" id="IPR002110">
    <property type="entry name" value="Ankyrin_rpt"/>
</dbReference>
<dbReference type="OrthoDB" id="424012at2759"/>
<dbReference type="SMART" id="SM00248">
    <property type="entry name" value="ANK"/>
    <property type="match status" value="4"/>
</dbReference>
<dbReference type="GO" id="GO:0040029">
    <property type="term" value="P:epigenetic regulation of gene expression"/>
    <property type="evidence" value="ECO:0007669"/>
    <property type="project" value="TreeGrafter"/>
</dbReference>
<comment type="caution">
    <text evidence="4">The sequence shown here is derived from an EMBL/GenBank/DDBJ whole genome shotgun (WGS) entry which is preliminary data.</text>
</comment>
<evidence type="ECO:0000256" key="2">
    <source>
        <dbReference type="SAM" id="MobiDB-lite"/>
    </source>
</evidence>
<feature type="compositionally biased region" description="Basic and acidic residues" evidence="2">
    <location>
        <begin position="45"/>
        <end position="61"/>
    </location>
</feature>
<dbReference type="PROSITE" id="PS50088">
    <property type="entry name" value="ANK_REPEAT"/>
    <property type="match status" value="2"/>
</dbReference>
<dbReference type="Gene3D" id="3.40.800.20">
    <property type="entry name" value="Histone deacetylase domain"/>
    <property type="match status" value="2"/>
</dbReference>
<feature type="compositionally biased region" description="Basic and acidic residues" evidence="2">
    <location>
        <begin position="881"/>
        <end position="890"/>
    </location>
</feature>
<dbReference type="PANTHER" id="PTHR10625:SF26">
    <property type="entry name" value="HISTONE DEACETYLASE DOMAIN-CONTAINING PROTEIN"/>
    <property type="match status" value="1"/>
</dbReference>
<dbReference type="Pfam" id="PF00023">
    <property type="entry name" value="Ank"/>
    <property type="match status" value="2"/>
</dbReference>
<dbReference type="Pfam" id="PF00850">
    <property type="entry name" value="Hist_deacetyl"/>
    <property type="match status" value="1"/>
</dbReference>
<dbReference type="InterPro" id="IPR036770">
    <property type="entry name" value="Ankyrin_rpt-contain_sf"/>
</dbReference>
<dbReference type="Proteomes" id="UP000708148">
    <property type="component" value="Unassembled WGS sequence"/>
</dbReference>
<dbReference type="InterPro" id="IPR037138">
    <property type="entry name" value="His_deacetylse_dom_sf"/>
</dbReference>
<dbReference type="EMBL" id="CAJHUC010001009">
    <property type="protein sequence ID" value="CAD7699382.1"/>
    <property type="molecule type" value="Genomic_DNA"/>
</dbReference>
<evidence type="ECO:0000256" key="1">
    <source>
        <dbReference type="PROSITE-ProRule" id="PRU00023"/>
    </source>
</evidence>
<feature type="region of interest" description="Disordered" evidence="2">
    <location>
        <begin position="42"/>
        <end position="66"/>
    </location>
</feature>
<dbReference type="GO" id="GO:0005737">
    <property type="term" value="C:cytoplasm"/>
    <property type="evidence" value="ECO:0007669"/>
    <property type="project" value="TreeGrafter"/>
</dbReference>
<dbReference type="PANTHER" id="PTHR10625">
    <property type="entry name" value="HISTONE DEACETYLASE HDAC1-RELATED"/>
    <property type="match status" value="1"/>
</dbReference>
<feature type="compositionally biased region" description="Acidic residues" evidence="2">
    <location>
        <begin position="646"/>
        <end position="659"/>
    </location>
</feature>
<feature type="region of interest" description="Disordered" evidence="2">
    <location>
        <begin position="586"/>
        <end position="659"/>
    </location>
</feature>
<accession>A0A8S1IZY9</accession>
<dbReference type="GO" id="GO:0004407">
    <property type="term" value="F:histone deacetylase activity"/>
    <property type="evidence" value="ECO:0007669"/>
    <property type="project" value="TreeGrafter"/>
</dbReference>
<protein>
    <recommendedName>
        <fullName evidence="3">Histone deacetylase domain-containing protein</fullName>
    </recommendedName>
</protein>
<dbReference type="InterPro" id="IPR023801">
    <property type="entry name" value="His_deacetylse_dom"/>
</dbReference>
<feature type="domain" description="Histone deacetylase" evidence="3">
    <location>
        <begin position="366"/>
        <end position="771"/>
    </location>
</feature>
<feature type="region of interest" description="Disordered" evidence="2">
    <location>
        <begin position="809"/>
        <end position="890"/>
    </location>
</feature>